<accession>A0A199NWQ3</accession>
<dbReference type="RefSeq" id="WP_064542419.1">
    <property type="nucleotide sequence ID" value="NZ_LWSU01000275.1"/>
</dbReference>
<protein>
    <recommendedName>
        <fullName evidence="3">DUF4411 family protein</fullName>
    </recommendedName>
</protein>
<evidence type="ECO:0008006" key="3">
    <source>
        <dbReference type="Google" id="ProtNLM"/>
    </source>
</evidence>
<sequence>MAPVYSIDSSSLIHAWNRAYRPKNFPTFWVHLENLILDGRLKASMEVLEELKKKDDEVYTWAKGRKDLLFVEIDDPVQDAVVYLMANHERLVDTVKGKSGGDPFVIGLALASDPQMIVVTEEDAGKVRIPDVCRAVGLDCMRLADFIEREDWKM</sequence>
<dbReference type="EMBL" id="LWSU01000275">
    <property type="protein sequence ID" value="OAX53434.1"/>
    <property type="molecule type" value="Genomic_DNA"/>
</dbReference>
<dbReference type="InterPro" id="IPR016541">
    <property type="entry name" value="UCP008505"/>
</dbReference>
<dbReference type="AlphaFoldDB" id="A0A199NWQ3"/>
<comment type="caution">
    <text evidence="1">The sequence shown here is derived from an EMBL/GenBank/DDBJ whole genome shotgun (WGS) entry which is preliminary data.</text>
</comment>
<organism evidence="1 2">
    <name type="scientific">Xanthomonas graminis pv. poae</name>
    <dbReference type="NCBI Taxonomy" id="227946"/>
    <lineage>
        <taxon>Bacteria</taxon>
        <taxon>Pseudomonadati</taxon>
        <taxon>Pseudomonadota</taxon>
        <taxon>Gammaproteobacteria</taxon>
        <taxon>Lysobacterales</taxon>
        <taxon>Lysobacteraceae</taxon>
        <taxon>Xanthomonas</taxon>
        <taxon>Xanthomonas translucens group</taxon>
        <taxon>Xanthomonas graminis</taxon>
    </lineage>
</organism>
<gene>
    <name evidence="1" type="ORF">A6R73_00790</name>
</gene>
<reference evidence="1 2" key="1">
    <citation type="submission" date="2016-04" db="EMBL/GenBank/DDBJ databases">
        <title>Xanthomonas translucens phylogeny.</title>
        <authorList>
            <person name="Langlois P."/>
        </authorList>
    </citation>
    <scope>NUCLEOTIDE SEQUENCE [LARGE SCALE GENOMIC DNA]</scope>
    <source>
        <strain evidence="1 2">B99</strain>
    </source>
</reference>
<proteinExistence type="predicted"/>
<dbReference type="Proteomes" id="UP000093858">
    <property type="component" value="Unassembled WGS sequence"/>
</dbReference>
<name>A0A199NWQ3_9XANT</name>
<dbReference type="Pfam" id="PF14367">
    <property type="entry name" value="DUF4411"/>
    <property type="match status" value="1"/>
</dbReference>
<evidence type="ECO:0000313" key="2">
    <source>
        <dbReference type="Proteomes" id="UP000093858"/>
    </source>
</evidence>
<evidence type="ECO:0000313" key="1">
    <source>
        <dbReference type="EMBL" id="OAX53434.1"/>
    </source>
</evidence>